<sequence>MECKKQYAPLRLLTAGALLDHLPPGWPGCMPIEEEHARRLTGWRGEQNLAYYLDLLTEDFRIFYGLRENAMNHFFQMDVLLIKENFALILEVKNYAGTLVFESATGQMIRLLNGRRDGFPNPIVQVHRQRDMMHVWLHARRLPQIPIEPLVIISSSSTIIENPSNSREVRDKVIHAEQVPFKLAMLMEKYKHSPTLSHLNQIERQLLEGHTDPPLNILEKYQILPDNLLRGVRCPHCHLFGMRRVYATWVCPRCGTASRTAHEQMILDYFLLCGETMTNKEGRWWLGTENRQLIHRLTQKMNINIAGSGRGAGQYYVRPSHEYFHQYDQMQRSMNRRIR</sequence>
<gene>
    <name evidence="2" type="ORF">ABNN70_05195</name>
</gene>
<dbReference type="RefSeq" id="WP_353948959.1">
    <property type="nucleotide sequence ID" value="NZ_CP159510.1"/>
</dbReference>
<name>A0AAU8II62_9BACL</name>
<dbReference type="AlphaFoldDB" id="A0AAU8II62"/>
<accession>A0AAU8II62</accession>
<reference evidence="2" key="1">
    <citation type="submission" date="2024-06" db="EMBL/GenBank/DDBJ databases">
        <authorList>
            <person name="Fan A."/>
            <person name="Zhang F.Y."/>
            <person name="Zhang L."/>
        </authorList>
    </citation>
    <scope>NUCLEOTIDE SEQUENCE</scope>
    <source>
        <strain evidence="2">Y61</strain>
    </source>
</reference>
<feature type="domain" description="NERD" evidence="1">
    <location>
        <begin position="41"/>
        <end position="156"/>
    </location>
</feature>
<dbReference type="Pfam" id="PF08378">
    <property type="entry name" value="NERD"/>
    <property type="match status" value="1"/>
</dbReference>
<evidence type="ECO:0000259" key="1">
    <source>
        <dbReference type="PROSITE" id="PS50965"/>
    </source>
</evidence>
<dbReference type="InterPro" id="IPR011528">
    <property type="entry name" value="NERD"/>
</dbReference>
<organism evidence="2">
    <name type="scientific">Sporolactobacillus sp. Y61</name>
    <dbReference type="NCBI Taxonomy" id="3160863"/>
    <lineage>
        <taxon>Bacteria</taxon>
        <taxon>Bacillati</taxon>
        <taxon>Bacillota</taxon>
        <taxon>Bacilli</taxon>
        <taxon>Bacillales</taxon>
        <taxon>Sporolactobacillaceae</taxon>
        <taxon>Sporolactobacillus</taxon>
    </lineage>
</organism>
<dbReference type="EMBL" id="CP159510">
    <property type="protein sequence ID" value="XCJ17872.1"/>
    <property type="molecule type" value="Genomic_DNA"/>
</dbReference>
<proteinExistence type="predicted"/>
<evidence type="ECO:0000313" key="2">
    <source>
        <dbReference type="EMBL" id="XCJ17872.1"/>
    </source>
</evidence>
<dbReference type="PROSITE" id="PS50965">
    <property type="entry name" value="NERD"/>
    <property type="match status" value="1"/>
</dbReference>
<protein>
    <submittedName>
        <fullName evidence="2">NERD domain-containing protein</fullName>
    </submittedName>
</protein>